<evidence type="ECO:0000256" key="1">
    <source>
        <dbReference type="SAM" id="Phobius"/>
    </source>
</evidence>
<dbReference type="InterPro" id="IPR046487">
    <property type="entry name" value="DUF6580"/>
</dbReference>
<sequence>MNITRYSTIAAIIVLAALSRFFPHPFNFTPMAAIALFGGAYFSNRWLAFLVPFSAMLISDTMHELLTGHGFHSGMPVVYGSFALVTLVGIMVLKKVSILKVVSAAVASSLIFFLITNFAFLYPEAAVPSPSLGNYPHNWTGIIASYEAGLPFLKNQILGDLFYSGLLFGSFYLLQRRFEVLRVA</sequence>
<keyword evidence="1" id="KW-0812">Transmembrane</keyword>
<dbReference type="EMBL" id="SEWF01000012">
    <property type="protein sequence ID" value="RYU95788.1"/>
    <property type="molecule type" value="Genomic_DNA"/>
</dbReference>
<keyword evidence="1" id="KW-1133">Transmembrane helix</keyword>
<dbReference type="Proteomes" id="UP000293162">
    <property type="component" value="Unassembled WGS sequence"/>
</dbReference>
<evidence type="ECO:0000313" key="3">
    <source>
        <dbReference type="Proteomes" id="UP000293162"/>
    </source>
</evidence>
<evidence type="ECO:0000313" key="2">
    <source>
        <dbReference type="EMBL" id="RYU95788.1"/>
    </source>
</evidence>
<accession>A0A4Q5M0U5</accession>
<dbReference type="RefSeq" id="WP_130020927.1">
    <property type="nucleotide sequence ID" value="NZ_SEWF01000012.1"/>
</dbReference>
<name>A0A4Q5M0U5_9BACT</name>
<protein>
    <submittedName>
        <fullName evidence="2">Uncharacterized protein</fullName>
    </submittedName>
</protein>
<feature type="transmembrane region" description="Helical" evidence="1">
    <location>
        <begin position="101"/>
        <end position="122"/>
    </location>
</feature>
<organism evidence="2 3">
    <name type="scientific">Emticicia agri</name>
    <dbReference type="NCBI Taxonomy" id="2492393"/>
    <lineage>
        <taxon>Bacteria</taxon>
        <taxon>Pseudomonadati</taxon>
        <taxon>Bacteroidota</taxon>
        <taxon>Cytophagia</taxon>
        <taxon>Cytophagales</taxon>
        <taxon>Leadbetterellaceae</taxon>
        <taxon>Emticicia</taxon>
    </lineage>
</organism>
<keyword evidence="1" id="KW-0472">Membrane</keyword>
<dbReference type="AlphaFoldDB" id="A0A4Q5M0U5"/>
<feature type="transmembrane region" description="Helical" evidence="1">
    <location>
        <begin position="77"/>
        <end position="94"/>
    </location>
</feature>
<proteinExistence type="predicted"/>
<dbReference type="OrthoDB" id="9806699at2"/>
<reference evidence="2 3" key="1">
    <citation type="submission" date="2019-02" db="EMBL/GenBank/DDBJ databases">
        <title>Bacterial novel species Emticicia sp. 17J42-9 isolated from soil.</title>
        <authorList>
            <person name="Jung H.-Y."/>
        </authorList>
    </citation>
    <scope>NUCLEOTIDE SEQUENCE [LARGE SCALE GENOMIC DNA]</scope>
    <source>
        <strain evidence="2 3">17J42-9</strain>
    </source>
</reference>
<dbReference type="Pfam" id="PF20221">
    <property type="entry name" value="DUF6580"/>
    <property type="match status" value="1"/>
</dbReference>
<comment type="caution">
    <text evidence="2">The sequence shown here is derived from an EMBL/GenBank/DDBJ whole genome shotgun (WGS) entry which is preliminary data.</text>
</comment>
<keyword evidence="3" id="KW-1185">Reference proteome</keyword>
<feature type="transmembrane region" description="Helical" evidence="1">
    <location>
        <begin position="157"/>
        <end position="174"/>
    </location>
</feature>
<gene>
    <name evidence="2" type="ORF">EWM59_10525</name>
</gene>